<dbReference type="InterPro" id="IPR011701">
    <property type="entry name" value="MFS"/>
</dbReference>
<dbReference type="Gene3D" id="1.20.1250.20">
    <property type="entry name" value="MFS general substrate transporter like domains"/>
    <property type="match status" value="1"/>
</dbReference>
<dbReference type="InterPro" id="IPR020846">
    <property type="entry name" value="MFS_dom"/>
</dbReference>
<dbReference type="InterPro" id="IPR050189">
    <property type="entry name" value="MFS_Efflux_Transporters"/>
</dbReference>
<evidence type="ECO:0000313" key="8">
    <source>
        <dbReference type="EMBL" id="KMO81207.1"/>
    </source>
</evidence>
<keyword evidence="5 6" id="KW-0472">Membrane</keyword>
<feature type="transmembrane region" description="Helical" evidence="6">
    <location>
        <begin position="246"/>
        <end position="267"/>
    </location>
</feature>
<dbReference type="RefSeq" id="WP_048421956.1">
    <property type="nucleotide sequence ID" value="NZ_JYNU01000003.1"/>
</dbReference>
<feature type="domain" description="Major facilitator superfamily (MFS) profile" evidence="7">
    <location>
        <begin position="19"/>
        <end position="392"/>
    </location>
</feature>
<dbReference type="AlphaFoldDB" id="A0A0J6WHJ4"/>
<keyword evidence="4 6" id="KW-1133">Transmembrane helix</keyword>
<protein>
    <submittedName>
        <fullName evidence="8">Sugar efflux transporter B</fullName>
    </submittedName>
</protein>
<keyword evidence="2" id="KW-1003">Cell membrane</keyword>
<organism evidence="8 9">
    <name type="scientific">Mycolicibacterium obuense</name>
    <dbReference type="NCBI Taxonomy" id="1807"/>
    <lineage>
        <taxon>Bacteria</taxon>
        <taxon>Bacillati</taxon>
        <taxon>Actinomycetota</taxon>
        <taxon>Actinomycetes</taxon>
        <taxon>Mycobacteriales</taxon>
        <taxon>Mycobacteriaceae</taxon>
        <taxon>Mycolicibacterium</taxon>
    </lineage>
</organism>
<feature type="transmembrane region" description="Helical" evidence="6">
    <location>
        <begin position="279"/>
        <end position="300"/>
    </location>
</feature>
<feature type="transmembrane region" description="Helical" evidence="6">
    <location>
        <begin position="54"/>
        <end position="73"/>
    </location>
</feature>
<feature type="transmembrane region" description="Helical" evidence="6">
    <location>
        <begin position="169"/>
        <end position="193"/>
    </location>
</feature>
<dbReference type="InterPro" id="IPR036259">
    <property type="entry name" value="MFS_trans_sf"/>
</dbReference>
<accession>A0A0J6WHJ4</accession>
<feature type="transmembrane region" description="Helical" evidence="6">
    <location>
        <begin position="143"/>
        <end position="163"/>
    </location>
</feature>
<dbReference type="Pfam" id="PF07690">
    <property type="entry name" value="MFS_1"/>
    <property type="match status" value="1"/>
</dbReference>
<evidence type="ECO:0000256" key="3">
    <source>
        <dbReference type="ARBA" id="ARBA00022692"/>
    </source>
</evidence>
<evidence type="ECO:0000256" key="4">
    <source>
        <dbReference type="ARBA" id="ARBA00022989"/>
    </source>
</evidence>
<dbReference type="Proteomes" id="UP000036313">
    <property type="component" value="Unassembled WGS sequence"/>
</dbReference>
<feature type="transmembrane region" description="Helical" evidence="6">
    <location>
        <begin position="337"/>
        <end position="358"/>
    </location>
</feature>
<evidence type="ECO:0000259" key="7">
    <source>
        <dbReference type="PROSITE" id="PS50850"/>
    </source>
</evidence>
<proteinExistence type="predicted"/>
<dbReference type="GO" id="GO:0022857">
    <property type="term" value="F:transmembrane transporter activity"/>
    <property type="evidence" value="ECO:0007669"/>
    <property type="project" value="InterPro"/>
</dbReference>
<keyword evidence="3 6" id="KW-0812">Transmembrane</keyword>
<gene>
    <name evidence="8" type="primary">sotB_1</name>
    <name evidence="8" type="ORF">MOBUDSM44075_00434</name>
</gene>
<evidence type="ECO:0000256" key="1">
    <source>
        <dbReference type="ARBA" id="ARBA00004651"/>
    </source>
</evidence>
<dbReference type="GO" id="GO:0005886">
    <property type="term" value="C:plasma membrane"/>
    <property type="evidence" value="ECO:0007669"/>
    <property type="project" value="UniProtKB-SubCell"/>
</dbReference>
<evidence type="ECO:0000256" key="2">
    <source>
        <dbReference type="ARBA" id="ARBA00022475"/>
    </source>
</evidence>
<evidence type="ECO:0000313" key="9">
    <source>
        <dbReference type="Proteomes" id="UP000036313"/>
    </source>
</evidence>
<comment type="caution">
    <text evidence="8">The sequence shown here is derived from an EMBL/GenBank/DDBJ whole genome shotgun (WGS) entry which is preliminary data.</text>
</comment>
<feature type="transmembrane region" description="Helical" evidence="6">
    <location>
        <begin position="213"/>
        <end position="234"/>
    </location>
</feature>
<feature type="transmembrane region" description="Helical" evidence="6">
    <location>
        <begin position="364"/>
        <end position="384"/>
    </location>
</feature>
<feature type="transmembrane region" description="Helical" evidence="6">
    <location>
        <begin position="306"/>
        <end position="325"/>
    </location>
</feature>
<feature type="transmembrane region" description="Helical" evidence="6">
    <location>
        <begin position="85"/>
        <end position="104"/>
    </location>
</feature>
<dbReference type="PATRIC" id="fig|1807.14.peg.444"/>
<dbReference type="CDD" id="cd17324">
    <property type="entry name" value="MFS_NepI_like"/>
    <property type="match status" value="1"/>
</dbReference>
<evidence type="ECO:0000256" key="5">
    <source>
        <dbReference type="ARBA" id="ARBA00023136"/>
    </source>
</evidence>
<dbReference type="PROSITE" id="PS50850">
    <property type="entry name" value="MFS"/>
    <property type="match status" value="1"/>
</dbReference>
<sequence>MTLTADHAPTRGVRDALPALLSLALASALAVTTEMLPVGLLPDLGTAFGVSDSTTGLLVGLYAVMVAVFAVPLTMATSRFARKPLLMATIAGYVISNTVVALAPTFAVVAVGRAVGGLTHALFFALLIGYSPRLVSRAHVGRALAIAGSGVSAGLVLGVPLLTSLGTAAGWRASFITLAVASVATLALVGAVLPPVANSQPTSRPEPGRRGMLVAVSASNLVVFVGHFSAYTFISLLLLSSGVGPAFIGPILLACGACGLIGLWYAGKGLDRNPRRTTLILLLATVAAVALLGVGWPALVAVLGATALWCAAFGGVPSVYQACAVRTHAVSPERAGAWVNATANVGIAGGSALGAMLLDRAGLGVLPWVAMVLIFCGTLIAAVARNAFPDRP</sequence>
<dbReference type="EMBL" id="JYNU01000003">
    <property type="protein sequence ID" value="KMO81207.1"/>
    <property type="molecule type" value="Genomic_DNA"/>
</dbReference>
<comment type="subcellular location">
    <subcellularLocation>
        <location evidence="1">Cell membrane</location>
        <topology evidence="1">Multi-pass membrane protein</topology>
    </subcellularLocation>
</comment>
<feature type="transmembrane region" description="Helical" evidence="6">
    <location>
        <begin position="110"/>
        <end position="131"/>
    </location>
</feature>
<dbReference type="PANTHER" id="PTHR43124">
    <property type="entry name" value="PURINE EFFLUX PUMP PBUE"/>
    <property type="match status" value="1"/>
</dbReference>
<reference evidence="8 9" key="1">
    <citation type="journal article" date="2015" name="Genome Biol. Evol.">
        <title>Characterization of Three Mycobacterium spp. with Potential Use in Bioremediation by Genome Sequencing and Comparative Genomics.</title>
        <authorList>
            <person name="Das S."/>
            <person name="Pettersson B.M."/>
            <person name="Behra P.R."/>
            <person name="Ramesh M."/>
            <person name="Dasgupta S."/>
            <person name="Bhattacharya A."/>
            <person name="Kirsebom L.A."/>
        </authorList>
    </citation>
    <scope>NUCLEOTIDE SEQUENCE [LARGE SCALE GENOMIC DNA]</scope>
    <source>
        <strain evidence="8 9">DSM 44075</strain>
    </source>
</reference>
<evidence type="ECO:0000256" key="6">
    <source>
        <dbReference type="SAM" id="Phobius"/>
    </source>
</evidence>
<dbReference type="PANTHER" id="PTHR43124:SF3">
    <property type="entry name" value="CHLORAMPHENICOL EFFLUX PUMP RV0191"/>
    <property type="match status" value="1"/>
</dbReference>
<name>A0A0J6WHJ4_9MYCO</name>
<dbReference type="SUPFAM" id="SSF103473">
    <property type="entry name" value="MFS general substrate transporter"/>
    <property type="match status" value="1"/>
</dbReference>